<reference evidence="1 2" key="1">
    <citation type="journal article" date="2015" name="Stand. Genomic Sci.">
        <title>Genomic Encyclopedia of Bacterial and Archaeal Type Strains, Phase III: the genomes of soil and plant-associated and newly described type strains.</title>
        <authorList>
            <person name="Whitman W.B."/>
            <person name="Woyke T."/>
            <person name="Klenk H.P."/>
            <person name="Zhou Y."/>
            <person name="Lilburn T.G."/>
            <person name="Beck B.J."/>
            <person name="De Vos P."/>
            <person name="Vandamme P."/>
            <person name="Eisen J.A."/>
            <person name="Garrity G."/>
            <person name="Hugenholtz P."/>
            <person name="Kyrpides N.C."/>
        </authorList>
    </citation>
    <scope>NUCLEOTIDE SEQUENCE [LARGE SCALE GENOMIC DNA]</scope>
    <source>
        <strain evidence="1 2">CGMCC 1.10115</strain>
    </source>
</reference>
<protein>
    <submittedName>
        <fullName evidence="1">Uncharacterized protein</fullName>
    </submittedName>
</protein>
<proteinExistence type="predicted"/>
<comment type="caution">
    <text evidence="1">The sequence shown here is derived from an EMBL/GenBank/DDBJ whole genome shotgun (WGS) entry which is preliminary data.</text>
</comment>
<sequence>MLLEKMPNVDLISLDGKIRGEVEKVELEDQYFNPSSHPSDLELQLAQTKFKL</sequence>
<name>A0A562J4B0_9BACI</name>
<keyword evidence="2" id="KW-1185">Reference proteome</keyword>
<accession>A0A562J4B0</accession>
<evidence type="ECO:0000313" key="1">
    <source>
        <dbReference type="EMBL" id="TWH78039.1"/>
    </source>
</evidence>
<gene>
    <name evidence="1" type="ORF">IQ19_05507</name>
</gene>
<evidence type="ECO:0000313" key="2">
    <source>
        <dbReference type="Proteomes" id="UP000318667"/>
    </source>
</evidence>
<dbReference type="EMBL" id="VLKI01000035">
    <property type="protein sequence ID" value="TWH78039.1"/>
    <property type="molecule type" value="Genomic_DNA"/>
</dbReference>
<dbReference type="GeneID" id="65406778"/>
<organism evidence="1 2">
    <name type="scientific">Cytobacillus oceanisediminis</name>
    <dbReference type="NCBI Taxonomy" id="665099"/>
    <lineage>
        <taxon>Bacteria</taxon>
        <taxon>Bacillati</taxon>
        <taxon>Bacillota</taxon>
        <taxon>Bacilli</taxon>
        <taxon>Bacillales</taxon>
        <taxon>Bacillaceae</taxon>
        <taxon>Cytobacillus</taxon>
    </lineage>
</organism>
<dbReference type="AlphaFoldDB" id="A0A562J4B0"/>
<dbReference type="RefSeq" id="WP_158638918.1">
    <property type="nucleotide sequence ID" value="NZ_CBCSDC010000072.1"/>
</dbReference>
<dbReference type="Proteomes" id="UP000318667">
    <property type="component" value="Unassembled WGS sequence"/>
</dbReference>